<accession>A0A4Y2BGV0</accession>
<evidence type="ECO:0000313" key="1">
    <source>
        <dbReference type="EMBL" id="GBL90364.1"/>
    </source>
</evidence>
<dbReference type="Proteomes" id="UP000499080">
    <property type="component" value="Unassembled WGS sequence"/>
</dbReference>
<protein>
    <submittedName>
        <fullName evidence="1">Uncharacterized protein</fullName>
    </submittedName>
</protein>
<reference evidence="1 2" key="1">
    <citation type="journal article" date="2019" name="Sci. Rep.">
        <title>Orb-weaving spider Araneus ventricosus genome elucidates the spidroin gene catalogue.</title>
        <authorList>
            <person name="Kono N."/>
            <person name="Nakamura H."/>
            <person name="Ohtoshi R."/>
            <person name="Moran D.A.P."/>
            <person name="Shinohara A."/>
            <person name="Yoshida Y."/>
            <person name="Fujiwara M."/>
            <person name="Mori M."/>
            <person name="Tomita M."/>
            <person name="Arakawa K."/>
        </authorList>
    </citation>
    <scope>NUCLEOTIDE SEQUENCE [LARGE SCALE GENOMIC DNA]</scope>
</reference>
<proteinExistence type="predicted"/>
<comment type="caution">
    <text evidence="1">The sequence shown here is derived from an EMBL/GenBank/DDBJ whole genome shotgun (WGS) entry which is preliminary data.</text>
</comment>
<name>A0A4Y2BGV0_ARAVE</name>
<keyword evidence="2" id="KW-1185">Reference proteome</keyword>
<gene>
    <name evidence="1" type="ORF">AVEN_178810_1</name>
</gene>
<organism evidence="1 2">
    <name type="scientific">Araneus ventricosus</name>
    <name type="common">Orbweaver spider</name>
    <name type="synonym">Epeira ventricosa</name>
    <dbReference type="NCBI Taxonomy" id="182803"/>
    <lineage>
        <taxon>Eukaryota</taxon>
        <taxon>Metazoa</taxon>
        <taxon>Ecdysozoa</taxon>
        <taxon>Arthropoda</taxon>
        <taxon>Chelicerata</taxon>
        <taxon>Arachnida</taxon>
        <taxon>Araneae</taxon>
        <taxon>Araneomorphae</taxon>
        <taxon>Entelegynae</taxon>
        <taxon>Araneoidea</taxon>
        <taxon>Araneidae</taxon>
        <taxon>Araneus</taxon>
    </lineage>
</organism>
<sequence>MAKWAFTIELNFDLAKLVILKPVISYTPPSTSLNTQTYEYCDGILAPPTLSIKTNIFVEKSTMDDFSIPSPSPQPPFLVEKNKNPHLEIPPSISCFLLSRQQFLV</sequence>
<dbReference type="EMBL" id="BGPR01000071">
    <property type="protein sequence ID" value="GBL90364.1"/>
    <property type="molecule type" value="Genomic_DNA"/>
</dbReference>
<dbReference type="AlphaFoldDB" id="A0A4Y2BGV0"/>
<evidence type="ECO:0000313" key="2">
    <source>
        <dbReference type="Proteomes" id="UP000499080"/>
    </source>
</evidence>